<dbReference type="PANTHER" id="PTHR43827">
    <property type="entry name" value="2,5-DIKETO-D-GLUCONIC ACID REDUCTASE"/>
    <property type="match status" value="1"/>
</dbReference>
<dbReference type="OMA" id="MFACISA"/>
<gene>
    <name evidence="5" type="ORF">PGLA1383_LOCUS9369</name>
</gene>
<dbReference type="Pfam" id="PF00248">
    <property type="entry name" value="Aldo_ket_red"/>
    <property type="match status" value="1"/>
</dbReference>
<keyword evidence="6" id="KW-1185">Reference proteome</keyword>
<organism evidence="5 6">
    <name type="scientific">Polarella glacialis</name>
    <name type="common">Dinoflagellate</name>
    <dbReference type="NCBI Taxonomy" id="89957"/>
    <lineage>
        <taxon>Eukaryota</taxon>
        <taxon>Sar</taxon>
        <taxon>Alveolata</taxon>
        <taxon>Dinophyceae</taxon>
        <taxon>Suessiales</taxon>
        <taxon>Suessiaceae</taxon>
        <taxon>Polarella</taxon>
    </lineage>
</organism>
<feature type="domain" description="NADP-dependent oxidoreductase" evidence="4">
    <location>
        <begin position="51"/>
        <end position="130"/>
    </location>
</feature>
<dbReference type="PRINTS" id="PR00069">
    <property type="entry name" value="ALDKETRDTASE"/>
</dbReference>
<dbReference type="InterPro" id="IPR020471">
    <property type="entry name" value="AKR"/>
</dbReference>
<reference evidence="5" key="1">
    <citation type="submission" date="2021-02" db="EMBL/GenBank/DDBJ databases">
        <authorList>
            <person name="Dougan E. K."/>
            <person name="Rhodes N."/>
            <person name="Thang M."/>
            <person name="Chan C."/>
        </authorList>
    </citation>
    <scope>NUCLEOTIDE SEQUENCE</scope>
</reference>
<evidence type="ECO:0000256" key="1">
    <source>
        <dbReference type="ARBA" id="ARBA00007905"/>
    </source>
</evidence>
<keyword evidence="2" id="KW-0521">NADP</keyword>
<dbReference type="InterPro" id="IPR023210">
    <property type="entry name" value="NADP_OxRdtase_dom"/>
</dbReference>
<feature type="non-terminal residue" evidence="5">
    <location>
        <position position="132"/>
    </location>
</feature>
<dbReference type="AlphaFoldDB" id="A0A813DY94"/>
<comment type="caution">
    <text evidence="5">The sequence shown here is derived from an EMBL/GenBank/DDBJ whole genome shotgun (WGS) entry which is preliminary data.</text>
</comment>
<dbReference type="PANTHER" id="PTHR43827:SF3">
    <property type="entry name" value="NADP-DEPENDENT OXIDOREDUCTASE DOMAIN-CONTAINING PROTEIN"/>
    <property type="match status" value="1"/>
</dbReference>
<dbReference type="InterPro" id="IPR036812">
    <property type="entry name" value="NAD(P)_OxRdtase_dom_sf"/>
</dbReference>
<protein>
    <recommendedName>
        <fullName evidence="4">NADP-dependent oxidoreductase domain-containing protein</fullName>
    </recommendedName>
</protein>
<sequence length="132" mass="14296">LSFAIQLSPGRSIDAAVARELPLLGGGKMPMSGVGLCCRASAKGDAVRQGVLDFLLLGGRHLDSAQLYDNHREVGLGLRQAIEQGVPREEIFIWPAEFGFEDASAWVPRMLGELGVDYVDLVLLHTPKVDKQ</sequence>
<feature type="non-terminal residue" evidence="5">
    <location>
        <position position="1"/>
    </location>
</feature>
<evidence type="ECO:0000313" key="5">
    <source>
        <dbReference type="EMBL" id="CAE8590653.1"/>
    </source>
</evidence>
<dbReference type="Gene3D" id="3.20.20.100">
    <property type="entry name" value="NADP-dependent oxidoreductase domain"/>
    <property type="match status" value="1"/>
</dbReference>
<proteinExistence type="inferred from homology"/>
<evidence type="ECO:0000313" key="6">
    <source>
        <dbReference type="Proteomes" id="UP000654075"/>
    </source>
</evidence>
<dbReference type="Proteomes" id="UP000654075">
    <property type="component" value="Unassembled WGS sequence"/>
</dbReference>
<evidence type="ECO:0000259" key="4">
    <source>
        <dbReference type="Pfam" id="PF00248"/>
    </source>
</evidence>
<keyword evidence="3" id="KW-0560">Oxidoreductase</keyword>
<dbReference type="SUPFAM" id="SSF51430">
    <property type="entry name" value="NAD(P)-linked oxidoreductase"/>
    <property type="match status" value="1"/>
</dbReference>
<dbReference type="GO" id="GO:0016616">
    <property type="term" value="F:oxidoreductase activity, acting on the CH-OH group of donors, NAD or NADP as acceptor"/>
    <property type="evidence" value="ECO:0007669"/>
    <property type="project" value="UniProtKB-ARBA"/>
</dbReference>
<accession>A0A813DY94</accession>
<evidence type="ECO:0000256" key="2">
    <source>
        <dbReference type="ARBA" id="ARBA00022857"/>
    </source>
</evidence>
<dbReference type="EMBL" id="CAJNNV010004389">
    <property type="protein sequence ID" value="CAE8590653.1"/>
    <property type="molecule type" value="Genomic_DNA"/>
</dbReference>
<name>A0A813DY94_POLGL</name>
<comment type="similarity">
    <text evidence="1">Belongs to the aldo/keto reductase family.</text>
</comment>
<evidence type="ECO:0000256" key="3">
    <source>
        <dbReference type="ARBA" id="ARBA00023002"/>
    </source>
</evidence>
<dbReference type="OrthoDB" id="416253at2759"/>